<dbReference type="AlphaFoldDB" id="A0A8K0E2B8"/>
<protein>
    <submittedName>
        <fullName evidence="1">Uncharacterized protein</fullName>
    </submittedName>
</protein>
<sequence length="490" mass="54728">MQIIKVSAFQEVCTKKRIYAPVKKLLPSTTQILYIFSECHAMQLLSLERILAILYDKEQGPLMTLLCILQDQALPLRNSHCSGKNEDVLLTPSSLAHASFLRNAPKNHMGMEFAKTPIYVFALTTKYYQMHNSSKYLDHLENDIGKKDTNTPYVLLRRPDKTAITDDVPESAPIDGHFLRYKWYRIQSDKKVALCSVHPSEQATLQCLGCVKAKIPVAKSYHCSPKCFSDAWQHHRVLHERAASAVNENGNKEEELFGRFNSSGSGVLNTSLSGSASSPSLTNGSAPHPPLHKVVNMVEWDLLLLMILGMSTIDGCQQETTHVYCSIDALFIVFCMLQVEFNKAAQSLTEAMIPSTQKKTALSRLVKICKTLFSFASSCNLRRFNAGKLLKCTCRLASLGQANGPHALLAFNKVDPAHPDLAVDPLNILRPHSKLVHQLHLVSAYRAFVTGVGLGVEQQRRRMDLATEEPKFTNCTRDFLGTLDYIFFTA</sequence>
<evidence type="ECO:0000313" key="1">
    <source>
        <dbReference type="EMBL" id="KAF3441977.1"/>
    </source>
</evidence>
<evidence type="ECO:0000313" key="2">
    <source>
        <dbReference type="Proteomes" id="UP000796880"/>
    </source>
</evidence>
<dbReference type="EMBL" id="VOIH02000007">
    <property type="protein sequence ID" value="KAF3441977.1"/>
    <property type="molecule type" value="Genomic_DNA"/>
</dbReference>
<gene>
    <name evidence="1" type="ORF">FNV43_RR15893</name>
</gene>
<dbReference type="Proteomes" id="UP000796880">
    <property type="component" value="Unassembled WGS sequence"/>
</dbReference>
<comment type="caution">
    <text evidence="1">The sequence shown here is derived from an EMBL/GenBank/DDBJ whole genome shotgun (WGS) entry which is preliminary data.</text>
</comment>
<dbReference type="Gene3D" id="3.60.10.10">
    <property type="entry name" value="Endonuclease/exonuclease/phosphatase"/>
    <property type="match status" value="1"/>
</dbReference>
<accession>A0A8K0E2B8</accession>
<organism evidence="1 2">
    <name type="scientific">Rhamnella rubrinervis</name>
    <dbReference type="NCBI Taxonomy" id="2594499"/>
    <lineage>
        <taxon>Eukaryota</taxon>
        <taxon>Viridiplantae</taxon>
        <taxon>Streptophyta</taxon>
        <taxon>Embryophyta</taxon>
        <taxon>Tracheophyta</taxon>
        <taxon>Spermatophyta</taxon>
        <taxon>Magnoliopsida</taxon>
        <taxon>eudicotyledons</taxon>
        <taxon>Gunneridae</taxon>
        <taxon>Pentapetalae</taxon>
        <taxon>rosids</taxon>
        <taxon>fabids</taxon>
        <taxon>Rosales</taxon>
        <taxon>Rhamnaceae</taxon>
        <taxon>rhamnoid group</taxon>
        <taxon>Rhamneae</taxon>
        <taxon>Rhamnella</taxon>
    </lineage>
</organism>
<proteinExistence type="predicted"/>
<name>A0A8K0E2B8_9ROSA</name>
<dbReference type="OrthoDB" id="428734at2759"/>
<keyword evidence="2" id="KW-1185">Reference proteome</keyword>
<reference evidence="1" key="1">
    <citation type="submission" date="2020-03" db="EMBL/GenBank/DDBJ databases">
        <title>A high-quality chromosome-level genome assembly of a woody plant with both climbing and erect habits, Rhamnella rubrinervis.</title>
        <authorList>
            <person name="Lu Z."/>
            <person name="Yang Y."/>
            <person name="Zhu X."/>
            <person name="Sun Y."/>
        </authorList>
    </citation>
    <scope>NUCLEOTIDE SEQUENCE</scope>
    <source>
        <strain evidence="1">BYM</strain>
        <tissue evidence="1">Leaf</tissue>
    </source>
</reference>
<dbReference type="InterPro" id="IPR036691">
    <property type="entry name" value="Endo/exonu/phosph_ase_sf"/>
</dbReference>